<dbReference type="EMBL" id="DSFH01000017">
    <property type="protein sequence ID" value="HEW63608.1"/>
    <property type="molecule type" value="Genomic_DNA"/>
</dbReference>
<protein>
    <recommendedName>
        <fullName evidence="6">ABC transporter substrate-binding protein</fullName>
    </recommendedName>
</protein>
<comment type="similarity">
    <text evidence="2">Belongs to the bacterial solute-binding protein SsuA/TauA family.</text>
</comment>
<keyword evidence="4" id="KW-0472">Membrane</keyword>
<evidence type="ECO:0000313" key="5">
    <source>
        <dbReference type="EMBL" id="HEW63608.1"/>
    </source>
</evidence>
<name>A0A7C2VC27_9CREN</name>
<keyword evidence="4" id="KW-0812">Transmembrane</keyword>
<proteinExistence type="inferred from homology"/>
<organism evidence="5">
    <name type="scientific">Fervidicoccus fontis</name>
    <dbReference type="NCBI Taxonomy" id="683846"/>
    <lineage>
        <taxon>Archaea</taxon>
        <taxon>Thermoproteota</taxon>
        <taxon>Thermoprotei</taxon>
        <taxon>Fervidicoccales</taxon>
        <taxon>Fervidicoccaceae</taxon>
        <taxon>Fervidicoccus</taxon>
    </lineage>
</organism>
<dbReference type="AlphaFoldDB" id="A0A7C2VC27"/>
<dbReference type="Pfam" id="PF13379">
    <property type="entry name" value="NMT1_2"/>
    <property type="match status" value="1"/>
</dbReference>
<comment type="caution">
    <text evidence="5">The sequence shown here is derived from an EMBL/GenBank/DDBJ whole genome shotgun (WGS) entry which is preliminary data.</text>
</comment>
<evidence type="ECO:0000256" key="3">
    <source>
        <dbReference type="ARBA" id="ARBA00022729"/>
    </source>
</evidence>
<sequence>MISGDTMNTKYILIIIVVVAVALGASYAFYRERESSPMIIRAGTLQGGISTLDIMQYYNLSEKYGYELQVYRFDKTTDIINALASGSIDVAVIPSEMAANMLLQNISVKIIAPEMLQNQAILTVKGNISAQELKGKTVATLLSTGTYMMFKAYMKYIYNITVSEQGKGNDTIYAINTLPGSFLDVMRENDIYAIIAWEPFVSEAVVNYNASIIADYQTFWKEANMSGEPVMLIWVASPSASNNKELINSFLKTREDAVNIWNGNENETISALMSIYNLNEKTAEYLYSRVTVLDNNLSQGVIDGIRSSWKLAWIGGYLTSDPSSIGDQVFYK</sequence>
<comment type="subcellular location">
    <subcellularLocation>
        <location evidence="1">Periplasm</location>
    </subcellularLocation>
</comment>
<keyword evidence="4" id="KW-1133">Transmembrane helix</keyword>
<keyword evidence="3" id="KW-0732">Signal</keyword>
<dbReference type="SUPFAM" id="SSF53850">
    <property type="entry name" value="Periplasmic binding protein-like II"/>
    <property type="match status" value="1"/>
</dbReference>
<dbReference type="GO" id="GO:0042597">
    <property type="term" value="C:periplasmic space"/>
    <property type="evidence" value="ECO:0007669"/>
    <property type="project" value="UniProtKB-SubCell"/>
</dbReference>
<dbReference type="Proteomes" id="UP000886076">
    <property type="component" value="Unassembled WGS sequence"/>
</dbReference>
<dbReference type="Gene3D" id="3.40.190.10">
    <property type="entry name" value="Periplasmic binding protein-like II"/>
    <property type="match status" value="2"/>
</dbReference>
<dbReference type="PANTHER" id="PTHR30024">
    <property type="entry name" value="ALIPHATIC SULFONATES-BINDING PROTEIN-RELATED"/>
    <property type="match status" value="1"/>
</dbReference>
<evidence type="ECO:0000256" key="1">
    <source>
        <dbReference type="ARBA" id="ARBA00004418"/>
    </source>
</evidence>
<accession>A0A7C2VC27</accession>
<dbReference type="PANTHER" id="PTHR30024:SF47">
    <property type="entry name" value="TAURINE-BINDING PERIPLASMIC PROTEIN"/>
    <property type="match status" value="1"/>
</dbReference>
<gene>
    <name evidence="5" type="ORF">ENO39_00905</name>
</gene>
<evidence type="ECO:0000256" key="2">
    <source>
        <dbReference type="ARBA" id="ARBA00010742"/>
    </source>
</evidence>
<reference evidence="5" key="1">
    <citation type="journal article" date="2020" name="mSystems">
        <title>Genome- and Community-Level Interaction Insights into Carbon Utilization and Element Cycling Functions of Hydrothermarchaeota in Hydrothermal Sediment.</title>
        <authorList>
            <person name="Zhou Z."/>
            <person name="Liu Y."/>
            <person name="Xu W."/>
            <person name="Pan J."/>
            <person name="Luo Z.H."/>
            <person name="Li M."/>
        </authorList>
    </citation>
    <scope>NUCLEOTIDE SEQUENCE [LARGE SCALE GENOMIC DNA]</scope>
    <source>
        <strain evidence="5">SpSt-1261</strain>
    </source>
</reference>
<evidence type="ECO:0008006" key="6">
    <source>
        <dbReference type="Google" id="ProtNLM"/>
    </source>
</evidence>
<feature type="transmembrane region" description="Helical" evidence="4">
    <location>
        <begin position="12"/>
        <end position="30"/>
    </location>
</feature>
<evidence type="ECO:0000256" key="4">
    <source>
        <dbReference type="SAM" id="Phobius"/>
    </source>
</evidence>